<sequence length="104" mass="11726">MIFESLLRWLIPGRGQHRAPLNEPTTGATWRVAAPSPQRRHLVCVRRVPSALHLMCSADARAVRPYVLTPEEWAERRAVHARRAALAADVRRLNRWSSSGGGRL</sequence>
<evidence type="ECO:0000313" key="2">
    <source>
        <dbReference type="Proteomes" id="UP000037982"/>
    </source>
</evidence>
<name>A0A0N0Y0Y6_9ACTN</name>
<evidence type="ECO:0000313" key="1">
    <source>
        <dbReference type="EMBL" id="KPC66116.1"/>
    </source>
</evidence>
<gene>
    <name evidence="1" type="ORF">ADL29_06180</name>
</gene>
<reference evidence="2" key="1">
    <citation type="submission" date="2015-07" db="EMBL/GenBank/DDBJ databases">
        <authorList>
            <person name="Ju K.-S."/>
            <person name="Doroghazi J.R."/>
            <person name="Metcalf W.W."/>
        </authorList>
    </citation>
    <scope>NUCLEOTIDE SEQUENCE [LARGE SCALE GENOMIC DNA]</scope>
    <source>
        <strain evidence="2">NRRL ISP-5002</strain>
    </source>
</reference>
<dbReference type="EMBL" id="LGKG01000024">
    <property type="protein sequence ID" value="KPC66116.1"/>
    <property type="molecule type" value="Genomic_DNA"/>
</dbReference>
<dbReference type="AlphaFoldDB" id="A0A0N0Y0Y6"/>
<proteinExistence type="predicted"/>
<protein>
    <submittedName>
        <fullName evidence="1">Uncharacterized protein</fullName>
    </submittedName>
</protein>
<keyword evidence="2" id="KW-1185">Reference proteome</keyword>
<dbReference type="Proteomes" id="UP000037982">
    <property type="component" value="Unassembled WGS sequence"/>
</dbReference>
<dbReference type="PATRIC" id="fig|66876.3.peg.1359"/>
<accession>A0A0N0Y0Y6</accession>
<organism evidence="1 2">
    <name type="scientific">Streptomyces chattanoogensis</name>
    <dbReference type="NCBI Taxonomy" id="66876"/>
    <lineage>
        <taxon>Bacteria</taxon>
        <taxon>Bacillati</taxon>
        <taxon>Actinomycetota</taxon>
        <taxon>Actinomycetes</taxon>
        <taxon>Kitasatosporales</taxon>
        <taxon>Streptomycetaceae</taxon>
        <taxon>Streptomyces</taxon>
    </lineage>
</organism>
<comment type="caution">
    <text evidence="1">The sequence shown here is derived from an EMBL/GenBank/DDBJ whole genome shotgun (WGS) entry which is preliminary data.</text>
</comment>